<dbReference type="AlphaFoldDB" id="A0A1B6MUU6"/>
<keyword evidence="2" id="KW-0472">Membrane</keyword>
<evidence type="ECO:0000256" key="2">
    <source>
        <dbReference type="SAM" id="Phobius"/>
    </source>
</evidence>
<gene>
    <name evidence="3" type="ORF">g.25090</name>
</gene>
<feature type="transmembrane region" description="Helical" evidence="2">
    <location>
        <begin position="133"/>
        <end position="155"/>
    </location>
</feature>
<evidence type="ECO:0000256" key="1">
    <source>
        <dbReference type="SAM" id="MobiDB-lite"/>
    </source>
</evidence>
<dbReference type="EMBL" id="GEBQ01000315">
    <property type="protein sequence ID" value="JAT39662.1"/>
    <property type="molecule type" value="Transcribed_RNA"/>
</dbReference>
<protein>
    <submittedName>
        <fullName evidence="3">Uncharacterized protein</fullName>
    </submittedName>
</protein>
<proteinExistence type="predicted"/>
<feature type="non-terminal residue" evidence="3">
    <location>
        <position position="179"/>
    </location>
</feature>
<feature type="non-terminal residue" evidence="3">
    <location>
        <position position="1"/>
    </location>
</feature>
<feature type="transmembrane region" description="Helical" evidence="2">
    <location>
        <begin position="12"/>
        <end position="36"/>
    </location>
</feature>
<keyword evidence="2" id="KW-0812">Transmembrane</keyword>
<accession>A0A1B6MUU6</accession>
<sequence length="179" mass="19674">TCVVNQVVRSIILLSIYLSMIVSVTTAMYFYCYGLLLMVSAGYGFLPEQSTDKRSSTTESDVSSSRGIDDETQIEPPTFVFFSIDIGKMLELNPVSETSADSSVSYKTTTSASNTHTVRHGIVPPSQEAKSDWSVQMFAIDLIAIFLCLLLILVVSSCYKKRKDKEHAGNTFKSVTVPS</sequence>
<evidence type="ECO:0000313" key="3">
    <source>
        <dbReference type="EMBL" id="JAT39662.1"/>
    </source>
</evidence>
<organism evidence="3">
    <name type="scientific">Graphocephala atropunctata</name>
    <dbReference type="NCBI Taxonomy" id="36148"/>
    <lineage>
        <taxon>Eukaryota</taxon>
        <taxon>Metazoa</taxon>
        <taxon>Ecdysozoa</taxon>
        <taxon>Arthropoda</taxon>
        <taxon>Hexapoda</taxon>
        <taxon>Insecta</taxon>
        <taxon>Pterygota</taxon>
        <taxon>Neoptera</taxon>
        <taxon>Paraneoptera</taxon>
        <taxon>Hemiptera</taxon>
        <taxon>Auchenorrhyncha</taxon>
        <taxon>Membracoidea</taxon>
        <taxon>Cicadellidae</taxon>
        <taxon>Cicadellinae</taxon>
        <taxon>Cicadellini</taxon>
        <taxon>Graphocephala</taxon>
    </lineage>
</organism>
<name>A0A1B6MUU6_9HEMI</name>
<reference evidence="3" key="1">
    <citation type="submission" date="2015-11" db="EMBL/GenBank/DDBJ databases">
        <title>De novo transcriptome assembly of four potential Pierce s Disease insect vectors from Arizona vineyards.</title>
        <authorList>
            <person name="Tassone E.E."/>
        </authorList>
    </citation>
    <scope>NUCLEOTIDE SEQUENCE</scope>
</reference>
<keyword evidence="2" id="KW-1133">Transmembrane helix</keyword>
<feature type="region of interest" description="Disordered" evidence="1">
    <location>
        <begin position="49"/>
        <end position="71"/>
    </location>
</feature>